<sequence length="242" mass="25791">MSALILAGAVADMARAADPLVLQVFTEARSTIVASHRLQNYLEGAKCVANLLFNGKPRGELIFRAGNTEGTLLLSAVNRDGEHPVPVWVTRKTAGVGSLSELQGRDVSMVAGDDPLAGALALEALAAEGVSPEPGQIYEAGDFSSALGLLLHNNTHAAVSELGLVRPMLETQGMVVTWQGEPVSGAGWYAPAPLPESTNTRACLNALARIHRLDDRQIFRIFPEWVSGFRPPESNDVEESRS</sequence>
<keyword evidence="4" id="KW-1185">Reference proteome</keyword>
<comment type="caution">
    <text evidence="2">The sequence shown here is derived from an EMBL/GenBank/DDBJ whole genome shotgun (WGS) entry which is preliminary data.</text>
</comment>
<evidence type="ECO:0000313" key="2">
    <source>
        <dbReference type="EMBL" id="PPK56319.1"/>
    </source>
</evidence>
<gene>
    <name evidence="2" type="ORF">B0H24_100115</name>
    <name evidence="1" type="ORF">BY455_10115</name>
</gene>
<dbReference type="Proteomes" id="UP000239648">
    <property type="component" value="Unassembled WGS sequence"/>
</dbReference>
<accession>A0A2S6GAB3</accession>
<dbReference type="Proteomes" id="UP000239446">
    <property type="component" value="Unassembled WGS sequence"/>
</dbReference>
<evidence type="ECO:0000313" key="1">
    <source>
        <dbReference type="EMBL" id="PPK53505.1"/>
    </source>
</evidence>
<name>A0A2S6GAB3_9GAMM</name>
<dbReference type="OrthoDB" id="6367607at2"/>
<dbReference type="EMBL" id="PTIT01000001">
    <property type="protein sequence ID" value="PPK53505.1"/>
    <property type="molecule type" value="Genomic_DNA"/>
</dbReference>
<organism evidence="2 3">
    <name type="scientific">Marinobacter persicus</name>
    <dbReference type="NCBI Taxonomy" id="930118"/>
    <lineage>
        <taxon>Bacteria</taxon>
        <taxon>Pseudomonadati</taxon>
        <taxon>Pseudomonadota</taxon>
        <taxon>Gammaproteobacteria</taxon>
        <taxon>Pseudomonadales</taxon>
        <taxon>Marinobacteraceae</taxon>
        <taxon>Marinobacter</taxon>
    </lineage>
</organism>
<evidence type="ECO:0000313" key="3">
    <source>
        <dbReference type="Proteomes" id="UP000239446"/>
    </source>
</evidence>
<dbReference type="Pfam" id="PF12974">
    <property type="entry name" value="Phosphonate-bd"/>
    <property type="match status" value="1"/>
</dbReference>
<protein>
    <submittedName>
        <fullName evidence="2">Uncharacterized protein</fullName>
    </submittedName>
</protein>
<proteinExistence type="predicted"/>
<reference evidence="2 3" key="2">
    <citation type="submission" date="2018-02" db="EMBL/GenBank/DDBJ databases">
        <title>Subsurface microbial communities from deep shales in Ohio and West Virginia, USA.</title>
        <authorList>
            <person name="Wrighton K."/>
        </authorList>
    </citation>
    <scope>NUCLEOTIDE SEQUENCE [LARGE SCALE GENOMIC DNA]</scope>
    <source>
        <strain evidence="2 3">UTICA-S1B9</strain>
    </source>
</reference>
<dbReference type="EMBL" id="PTIU01000001">
    <property type="protein sequence ID" value="PPK56319.1"/>
    <property type="molecule type" value="Genomic_DNA"/>
</dbReference>
<dbReference type="SUPFAM" id="SSF53850">
    <property type="entry name" value="Periplasmic binding protein-like II"/>
    <property type="match status" value="1"/>
</dbReference>
<reference evidence="1 4" key="1">
    <citation type="submission" date="2018-02" db="EMBL/GenBank/DDBJ databases">
        <title>Deep subsurface shale carbon reservoir microbial communities from Ohio and West Virginia, USA.</title>
        <authorList>
            <person name="Wrighton K."/>
        </authorList>
    </citation>
    <scope>NUCLEOTIDE SEQUENCE [LARGE SCALE GENOMIC DNA]</scope>
    <source>
        <strain evidence="1 4">UTICA-S1B6</strain>
    </source>
</reference>
<evidence type="ECO:0000313" key="4">
    <source>
        <dbReference type="Proteomes" id="UP000239648"/>
    </source>
</evidence>
<dbReference type="AlphaFoldDB" id="A0A2S6GAB3"/>